<dbReference type="PANTHER" id="PTHR10241:SF21">
    <property type="entry name" value="LETHAL(2) GIANT LARVAE PROTEIN HOMOLOG 1"/>
    <property type="match status" value="1"/>
</dbReference>
<accession>A0A0P7TPN4</accession>
<dbReference type="GO" id="GO:0032878">
    <property type="term" value="P:regulation of establishment or maintenance of cell polarity"/>
    <property type="evidence" value="ECO:0007669"/>
    <property type="project" value="TreeGrafter"/>
</dbReference>
<evidence type="ECO:0000313" key="2">
    <source>
        <dbReference type="Proteomes" id="UP000034805"/>
    </source>
</evidence>
<gene>
    <name evidence="1" type="ORF">Z043_122402</name>
</gene>
<reference evidence="1 2" key="1">
    <citation type="submission" date="2015-08" db="EMBL/GenBank/DDBJ databases">
        <title>The genome of the Asian arowana (Scleropages formosus).</title>
        <authorList>
            <person name="Tan M.H."/>
            <person name="Gan H.M."/>
            <person name="Croft L.J."/>
            <person name="Austin C.M."/>
        </authorList>
    </citation>
    <scope>NUCLEOTIDE SEQUENCE [LARGE SCALE GENOMIC DNA]</scope>
    <source>
        <strain evidence="1">Aro1</strain>
    </source>
</reference>
<evidence type="ECO:0000313" key="1">
    <source>
        <dbReference type="EMBL" id="KPP59656.1"/>
    </source>
</evidence>
<evidence type="ECO:0008006" key="3">
    <source>
        <dbReference type="Google" id="ProtNLM"/>
    </source>
</evidence>
<dbReference type="GO" id="GO:0006893">
    <property type="term" value="P:Golgi to plasma membrane transport"/>
    <property type="evidence" value="ECO:0007669"/>
    <property type="project" value="TreeGrafter"/>
</dbReference>
<dbReference type="GO" id="GO:0045159">
    <property type="term" value="F:myosin II binding"/>
    <property type="evidence" value="ECO:0007669"/>
    <property type="project" value="TreeGrafter"/>
</dbReference>
<dbReference type="PANTHER" id="PTHR10241">
    <property type="entry name" value="LETHAL 2 GIANT LARVAE PROTEIN"/>
    <property type="match status" value="1"/>
</dbReference>
<protein>
    <recommendedName>
        <fullName evidence="3">Lethal giant larvae homologue 2 domain-containing protein</fullName>
    </recommendedName>
</protein>
<dbReference type="EMBL" id="JARO02011777">
    <property type="protein sequence ID" value="KPP59656.1"/>
    <property type="molecule type" value="Genomic_DNA"/>
</dbReference>
<dbReference type="GO" id="GO:0008593">
    <property type="term" value="P:regulation of Notch signaling pathway"/>
    <property type="evidence" value="ECO:0007669"/>
    <property type="project" value="TreeGrafter"/>
</dbReference>
<dbReference type="GO" id="GO:0030864">
    <property type="term" value="C:cortical actin cytoskeleton"/>
    <property type="evidence" value="ECO:0007669"/>
    <property type="project" value="TreeGrafter"/>
</dbReference>
<dbReference type="Proteomes" id="UP000034805">
    <property type="component" value="Unassembled WGS sequence"/>
</dbReference>
<organism evidence="1 2">
    <name type="scientific">Scleropages formosus</name>
    <name type="common">Asian bonytongue</name>
    <name type="synonym">Osteoglossum formosum</name>
    <dbReference type="NCBI Taxonomy" id="113540"/>
    <lineage>
        <taxon>Eukaryota</taxon>
        <taxon>Metazoa</taxon>
        <taxon>Chordata</taxon>
        <taxon>Craniata</taxon>
        <taxon>Vertebrata</taxon>
        <taxon>Euteleostomi</taxon>
        <taxon>Actinopterygii</taxon>
        <taxon>Neopterygii</taxon>
        <taxon>Teleostei</taxon>
        <taxon>Osteoglossocephala</taxon>
        <taxon>Osteoglossomorpha</taxon>
        <taxon>Osteoglossiformes</taxon>
        <taxon>Osteoglossidae</taxon>
        <taxon>Scleropages</taxon>
    </lineage>
</organism>
<name>A0A0P7TPN4_SCLFO</name>
<dbReference type="GO" id="GO:0005886">
    <property type="term" value="C:plasma membrane"/>
    <property type="evidence" value="ECO:0007669"/>
    <property type="project" value="TreeGrafter"/>
</dbReference>
<dbReference type="Gene3D" id="2.130.10.10">
    <property type="entry name" value="YVTN repeat-like/Quinoprotein amine dehydrogenase"/>
    <property type="match status" value="1"/>
</dbReference>
<dbReference type="InterPro" id="IPR015943">
    <property type="entry name" value="WD40/YVTN_repeat-like_dom_sf"/>
</dbReference>
<dbReference type="SUPFAM" id="SSF50978">
    <property type="entry name" value="WD40 repeat-like"/>
    <property type="match status" value="1"/>
</dbReference>
<dbReference type="GO" id="GO:0051294">
    <property type="term" value="P:establishment of spindle orientation"/>
    <property type="evidence" value="ECO:0007669"/>
    <property type="project" value="TreeGrafter"/>
</dbReference>
<dbReference type="GO" id="GO:0005096">
    <property type="term" value="F:GTPase activator activity"/>
    <property type="evidence" value="ECO:0007669"/>
    <property type="project" value="TreeGrafter"/>
</dbReference>
<proteinExistence type="predicted"/>
<dbReference type="GO" id="GO:0030866">
    <property type="term" value="P:cortical actin cytoskeleton organization"/>
    <property type="evidence" value="ECO:0007669"/>
    <property type="project" value="TreeGrafter"/>
</dbReference>
<sequence length="268" mass="29320">MPAGFPAANPNGHVTKDLRHNKTRSLWELGEAETAIYGAPGVEFTSHHKETATVTQMHFLLGQGRLLSLLDDNTLHLWEINVGEGSPGLEEVGSFCLPGRPGFESTSATRVTVILLKRSCDLLCLGTEGGGVHFLEMPTLTLLDTQALVHDHIMQSVPEEYKCGKSLGPVESLREHPRCPNKMLIGYSRGLVVLWNYSSRKVENLFLGNQQLESLGWERSGKTFVSSHSDGSYMTWPVSSALSTQQPSTSVIPYGEATVGPSCICWLL</sequence>
<comment type="caution">
    <text evidence="1">The sequence shown here is derived from an EMBL/GenBank/DDBJ whole genome shotgun (WGS) entry which is preliminary data.</text>
</comment>
<dbReference type="InterPro" id="IPR036322">
    <property type="entry name" value="WD40_repeat_dom_sf"/>
</dbReference>
<dbReference type="AlphaFoldDB" id="A0A0P7TPN4"/>